<organism evidence="1 2">
    <name type="scientific">Bathycoccus prasinos</name>
    <dbReference type="NCBI Taxonomy" id="41875"/>
    <lineage>
        <taxon>Eukaryota</taxon>
        <taxon>Viridiplantae</taxon>
        <taxon>Chlorophyta</taxon>
        <taxon>Mamiellophyceae</taxon>
        <taxon>Mamiellales</taxon>
        <taxon>Bathycoccaceae</taxon>
        <taxon>Bathycoccus</taxon>
    </lineage>
</organism>
<dbReference type="RefSeq" id="XP_007513807.1">
    <property type="nucleotide sequence ID" value="XM_007513745.1"/>
</dbReference>
<name>K8EE18_9CHLO</name>
<evidence type="ECO:0000313" key="2">
    <source>
        <dbReference type="Proteomes" id="UP000198341"/>
    </source>
</evidence>
<proteinExistence type="predicted"/>
<dbReference type="OrthoDB" id="10474570at2759"/>
<gene>
    <name evidence="1" type="ORF">Bathy04g02710</name>
</gene>
<protein>
    <submittedName>
        <fullName evidence="1">Uncharacterized protein</fullName>
    </submittedName>
</protein>
<accession>K8EE18</accession>
<dbReference type="AlphaFoldDB" id="K8EE18"/>
<sequence>MTNKMLSHILFLSHKTHSFCSPKCGSNMPCPADAYKGASAKGQCVLQVPSSPTPSQCALICRPEPGTNGGCPKRAECQPIQGLGICTYPTSSSSEIEDGKEEQVTLKIAA</sequence>
<dbReference type="GeneID" id="19016296"/>
<evidence type="ECO:0000313" key="1">
    <source>
        <dbReference type="EMBL" id="CCO16332.1"/>
    </source>
</evidence>
<reference evidence="1 2" key="1">
    <citation type="submission" date="2011-10" db="EMBL/GenBank/DDBJ databases">
        <authorList>
            <person name="Genoscope - CEA"/>
        </authorList>
    </citation>
    <scope>NUCLEOTIDE SEQUENCE [LARGE SCALE GENOMIC DNA]</scope>
    <source>
        <strain evidence="1 2">RCC 1105</strain>
    </source>
</reference>
<dbReference type="EMBL" id="FO082275">
    <property type="protein sequence ID" value="CCO16332.1"/>
    <property type="molecule type" value="Genomic_DNA"/>
</dbReference>
<dbReference type="KEGG" id="bpg:Bathy04g02710"/>
<dbReference type="Proteomes" id="UP000198341">
    <property type="component" value="Chromosome 4"/>
</dbReference>
<keyword evidence="2" id="KW-1185">Reference proteome</keyword>